<feature type="transmembrane region" description="Helical" evidence="1">
    <location>
        <begin position="64"/>
        <end position="82"/>
    </location>
</feature>
<proteinExistence type="predicted"/>
<gene>
    <name evidence="2" type="ORF">SPHA_60516</name>
</gene>
<dbReference type="AlphaFoldDB" id="A0A812DWS5"/>
<keyword evidence="3" id="KW-1185">Reference proteome</keyword>
<name>A0A812DWS5_ACAPH</name>
<keyword evidence="1" id="KW-0812">Transmembrane</keyword>
<evidence type="ECO:0000313" key="2">
    <source>
        <dbReference type="EMBL" id="CAE1308689.1"/>
    </source>
</evidence>
<protein>
    <submittedName>
        <fullName evidence="2">Uncharacterized protein</fullName>
    </submittedName>
</protein>
<keyword evidence="1" id="KW-0472">Membrane</keyword>
<sequence>MFACVSAKKEHSHTAYQHYCSLSLSLSLSHFSLSHISHFLILSLSLSFFLSLSLSFSLSLSLSLSLFLSLSLSLSLSLIFSLDISIHSPVNQVIHVFYSHMKSFLSLFSRLFLSLLTQLFISQSDCLCAMASLIPFVRSLKYSILSFPRSVCIPAYCACVQLRQASPGRFFRLSSFASCCRTLIRSVHHFFPDSHS</sequence>
<comment type="caution">
    <text evidence="2">The sequence shown here is derived from an EMBL/GenBank/DDBJ whole genome shotgun (WGS) entry which is preliminary data.</text>
</comment>
<reference evidence="2" key="1">
    <citation type="submission" date="2021-01" db="EMBL/GenBank/DDBJ databases">
        <authorList>
            <person name="Li R."/>
            <person name="Bekaert M."/>
        </authorList>
    </citation>
    <scope>NUCLEOTIDE SEQUENCE</scope>
    <source>
        <strain evidence="2">Farmed</strain>
    </source>
</reference>
<dbReference type="Proteomes" id="UP000597762">
    <property type="component" value="Unassembled WGS sequence"/>
</dbReference>
<keyword evidence="1" id="KW-1133">Transmembrane helix</keyword>
<feature type="transmembrane region" description="Helical" evidence="1">
    <location>
        <begin position="39"/>
        <end position="58"/>
    </location>
</feature>
<organism evidence="2 3">
    <name type="scientific">Acanthosepion pharaonis</name>
    <name type="common">Pharaoh cuttlefish</name>
    <name type="synonym">Sepia pharaonis</name>
    <dbReference type="NCBI Taxonomy" id="158019"/>
    <lineage>
        <taxon>Eukaryota</taxon>
        <taxon>Metazoa</taxon>
        <taxon>Spiralia</taxon>
        <taxon>Lophotrochozoa</taxon>
        <taxon>Mollusca</taxon>
        <taxon>Cephalopoda</taxon>
        <taxon>Coleoidea</taxon>
        <taxon>Decapodiformes</taxon>
        <taxon>Sepiida</taxon>
        <taxon>Sepiina</taxon>
        <taxon>Sepiidae</taxon>
        <taxon>Acanthosepion</taxon>
    </lineage>
</organism>
<accession>A0A812DWS5</accession>
<dbReference type="EMBL" id="CAHIKZ030004213">
    <property type="protein sequence ID" value="CAE1308689.1"/>
    <property type="molecule type" value="Genomic_DNA"/>
</dbReference>
<evidence type="ECO:0000256" key="1">
    <source>
        <dbReference type="SAM" id="Phobius"/>
    </source>
</evidence>
<evidence type="ECO:0000313" key="3">
    <source>
        <dbReference type="Proteomes" id="UP000597762"/>
    </source>
</evidence>